<organism evidence="2 3">
    <name type="scientific">Brachionus plicatilis</name>
    <name type="common">Marine rotifer</name>
    <name type="synonym">Brachionus muelleri</name>
    <dbReference type="NCBI Taxonomy" id="10195"/>
    <lineage>
        <taxon>Eukaryota</taxon>
        <taxon>Metazoa</taxon>
        <taxon>Spiralia</taxon>
        <taxon>Gnathifera</taxon>
        <taxon>Rotifera</taxon>
        <taxon>Eurotatoria</taxon>
        <taxon>Monogononta</taxon>
        <taxon>Pseudotrocha</taxon>
        <taxon>Ploima</taxon>
        <taxon>Brachionidae</taxon>
        <taxon>Brachionus</taxon>
    </lineage>
</organism>
<keyword evidence="1" id="KW-1133">Transmembrane helix</keyword>
<name>A0A3M7QMH1_BRAPC</name>
<sequence>MSSKHLGQYIHKKRDTKFCFIHDSLVKPNVIPTNLISGARANAFRLRSDLSAFICSSPRFKKCPSDTHSAFSSPIALEVLGVGLFELSSIKKSTLLSAYTLSFFLLLLILTPLLVE</sequence>
<evidence type="ECO:0000313" key="2">
    <source>
        <dbReference type="EMBL" id="RNA12185.1"/>
    </source>
</evidence>
<comment type="caution">
    <text evidence="2">The sequence shown here is derived from an EMBL/GenBank/DDBJ whole genome shotgun (WGS) entry which is preliminary data.</text>
</comment>
<accession>A0A3M7QMH1</accession>
<gene>
    <name evidence="2" type="ORF">BpHYR1_005893</name>
</gene>
<dbReference type="EMBL" id="REGN01005750">
    <property type="protein sequence ID" value="RNA12185.1"/>
    <property type="molecule type" value="Genomic_DNA"/>
</dbReference>
<evidence type="ECO:0000313" key="3">
    <source>
        <dbReference type="Proteomes" id="UP000276133"/>
    </source>
</evidence>
<keyword evidence="3" id="KW-1185">Reference proteome</keyword>
<feature type="transmembrane region" description="Helical" evidence="1">
    <location>
        <begin position="95"/>
        <end position="115"/>
    </location>
</feature>
<evidence type="ECO:0000256" key="1">
    <source>
        <dbReference type="SAM" id="Phobius"/>
    </source>
</evidence>
<reference evidence="2 3" key="1">
    <citation type="journal article" date="2018" name="Sci. Rep.">
        <title>Genomic signatures of local adaptation to the degree of environmental predictability in rotifers.</title>
        <authorList>
            <person name="Franch-Gras L."/>
            <person name="Hahn C."/>
            <person name="Garcia-Roger E.M."/>
            <person name="Carmona M.J."/>
            <person name="Serra M."/>
            <person name="Gomez A."/>
        </authorList>
    </citation>
    <scope>NUCLEOTIDE SEQUENCE [LARGE SCALE GENOMIC DNA]</scope>
    <source>
        <strain evidence="2">HYR1</strain>
    </source>
</reference>
<keyword evidence="1" id="KW-0812">Transmembrane</keyword>
<keyword evidence="1" id="KW-0472">Membrane</keyword>
<dbReference type="AlphaFoldDB" id="A0A3M7QMH1"/>
<proteinExistence type="predicted"/>
<dbReference type="Proteomes" id="UP000276133">
    <property type="component" value="Unassembled WGS sequence"/>
</dbReference>
<protein>
    <submittedName>
        <fullName evidence="2">Uncharacterized protein</fullName>
    </submittedName>
</protein>